<evidence type="ECO:0000313" key="4">
    <source>
        <dbReference type="EMBL" id="KAB7790732.1"/>
    </source>
</evidence>
<comment type="catalytic activity">
    <reaction evidence="1">
        <text>5-amino-6-(5-phospho-D-ribosylamino)uracil + H2O = 5,6-diaminouracil + D-ribose 5-phosphate</text>
        <dbReference type="Rhea" id="RHEA:55020"/>
        <dbReference type="ChEBI" id="CHEBI:15377"/>
        <dbReference type="ChEBI" id="CHEBI:46252"/>
        <dbReference type="ChEBI" id="CHEBI:58453"/>
        <dbReference type="ChEBI" id="CHEBI:78346"/>
    </reaction>
</comment>
<dbReference type="InterPro" id="IPR045425">
    <property type="entry name" value="DUF6508"/>
</dbReference>
<dbReference type="NCBIfam" id="TIGR02464">
    <property type="entry name" value="ribofla_fusion"/>
    <property type="match status" value="1"/>
</dbReference>
<accession>A0A6I1GJ39</accession>
<dbReference type="Pfam" id="PF08719">
    <property type="entry name" value="NADAR"/>
    <property type="match status" value="1"/>
</dbReference>
<gene>
    <name evidence="4" type="ORF">F7D09_0838</name>
</gene>
<dbReference type="AlphaFoldDB" id="A0A6I1GJ39"/>
<evidence type="ECO:0000313" key="5">
    <source>
        <dbReference type="Proteomes" id="UP000441772"/>
    </source>
</evidence>
<evidence type="ECO:0000256" key="1">
    <source>
        <dbReference type="ARBA" id="ARBA00000022"/>
    </source>
</evidence>
<dbReference type="Pfam" id="PF20118">
    <property type="entry name" value="DUF6508"/>
    <property type="match status" value="1"/>
</dbReference>
<dbReference type="EMBL" id="WBVT01000008">
    <property type="protein sequence ID" value="KAB7790732.1"/>
    <property type="molecule type" value="Genomic_DNA"/>
</dbReference>
<dbReference type="SUPFAM" id="SSF143990">
    <property type="entry name" value="YbiA-like"/>
    <property type="match status" value="1"/>
</dbReference>
<dbReference type="InterPro" id="IPR037238">
    <property type="entry name" value="YbiA-like_sf"/>
</dbReference>
<dbReference type="Proteomes" id="UP000441772">
    <property type="component" value="Unassembled WGS sequence"/>
</dbReference>
<reference evidence="4 5" key="1">
    <citation type="submission" date="2019-09" db="EMBL/GenBank/DDBJ databases">
        <title>Characterization of the phylogenetic diversity of two novel species belonging to the genus Bifidobacterium: Bifidobacterium cebidarum sp. nov. and Bifidobacterium leontopitheci sp. nov.</title>
        <authorList>
            <person name="Lugli G.A."/>
            <person name="Duranti S."/>
            <person name="Milani C."/>
            <person name="Turroni F."/>
            <person name="Ventura M."/>
        </authorList>
    </citation>
    <scope>NUCLEOTIDE SEQUENCE [LARGE SCALE GENOMIC DNA]</scope>
    <source>
        <strain evidence="4 5">LMG 31471</strain>
    </source>
</reference>
<sequence length="364" mass="42124">MKPIWTVDDADAWRDAAMGRNDSDRLDSEKQPYFGFWNGEDWASNFHPAPFIVDWKETDGSVKELRFECSEQWFMFRKAWRFRDHSAMDAVLQPGLDPYQYKAIGRNVQGFDETVWDEESRVYMFEALMFKFSQNPDLAKQLLETGERVLVECSPFDTIWGVGLGKQTKDGRTDDRWKDSGNWRGKNRLGFLLMDVRDVLRSDKTPFEFKYGPFIDLIPQLDRPADELYKWVYPEASGDGPIRVGWCAFSTPVDQWWHLIYATSGCTDCYPVLEKSGIDPWKTLQSNDYSKLNAEQVQALMTWLTRAERFGAGTVSESLDKGWLLNLLKRLRDIGRNMEHAHQYVASARQPAENSPTIVPAHDA</sequence>
<dbReference type="CDD" id="cd15457">
    <property type="entry name" value="NADAR"/>
    <property type="match status" value="1"/>
</dbReference>
<protein>
    <submittedName>
        <fullName evidence="4">DUF1768 domain-containing protein</fullName>
    </submittedName>
</protein>
<feature type="domain" description="NADAR" evidence="3">
    <location>
        <begin position="37"/>
        <end position="201"/>
    </location>
</feature>
<evidence type="ECO:0000256" key="2">
    <source>
        <dbReference type="ARBA" id="ARBA00000751"/>
    </source>
</evidence>
<proteinExistence type="predicted"/>
<dbReference type="InterPro" id="IPR012816">
    <property type="entry name" value="NADAR"/>
</dbReference>
<keyword evidence="5" id="KW-1185">Reference proteome</keyword>
<name>A0A6I1GJ39_9BIFI</name>
<comment type="catalytic activity">
    <reaction evidence="2">
        <text>2,5-diamino-6-hydroxy-4-(5-phosphoribosylamino)-pyrimidine + H2O = 2,5,6-triamino-4-hydroxypyrimidine + D-ribose 5-phosphate</text>
        <dbReference type="Rhea" id="RHEA:23436"/>
        <dbReference type="ChEBI" id="CHEBI:15377"/>
        <dbReference type="ChEBI" id="CHEBI:58614"/>
        <dbReference type="ChEBI" id="CHEBI:78346"/>
        <dbReference type="ChEBI" id="CHEBI:137796"/>
    </reaction>
</comment>
<dbReference type="Gene3D" id="1.10.357.40">
    <property type="entry name" value="YbiA-like"/>
    <property type="match status" value="1"/>
</dbReference>
<evidence type="ECO:0000259" key="3">
    <source>
        <dbReference type="Pfam" id="PF08719"/>
    </source>
</evidence>
<comment type="caution">
    <text evidence="4">The sequence shown here is derived from an EMBL/GenBank/DDBJ whole genome shotgun (WGS) entry which is preliminary data.</text>
</comment>
<organism evidence="4 5">
    <name type="scientific">Bifidobacterium leontopitheci</name>
    <dbReference type="NCBI Taxonomy" id="2650774"/>
    <lineage>
        <taxon>Bacteria</taxon>
        <taxon>Bacillati</taxon>
        <taxon>Actinomycetota</taxon>
        <taxon>Actinomycetes</taxon>
        <taxon>Bifidobacteriales</taxon>
        <taxon>Bifidobacteriaceae</taxon>
        <taxon>Bifidobacterium</taxon>
    </lineage>
</organism>